<dbReference type="EMBL" id="CP059851">
    <property type="protein sequence ID" value="QMW23650.1"/>
    <property type="molecule type" value="Genomic_DNA"/>
</dbReference>
<sequence>MVDYATWTGLNWSSGAVDLPQQAFGYRLLVKTDVPGTPMYAHRDDQGDFIGYNPGVCSAMGADASLFVLLHELGHIKHGHTDPSRGTDGYGYGNAGRVGRETHADEYACAQAIALYPNDAGNIYTAAHSYFTRTNGDGGGHHPPDIQRAASMEQQWRLRSTFDTQIRFHNDDAFPKTGARSVLAWLGVSLVEQQDMLATIEAKGSAALRGPTKKGWTYAKALTLVRDIKVGCRFIGTPVPPRLIIEGFNPYN</sequence>
<dbReference type="AlphaFoldDB" id="A0A7G5IJV8"/>
<name>A0A7G5IJV8_9SPHN</name>
<dbReference type="Proteomes" id="UP000515292">
    <property type="component" value="Chromosome"/>
</dbReference>
<accession>A0A7G5IJV8</accession>
<proteinExistence type="predicted"/>
<gene>
    <name evidence="1" type="ORF">H3309_03935</name>
</gene>
<organism evidence="1 2">
    <name type="scientific">Sandaracinobacteroides saxicola</name>
    <dbReference type="NCBI Taxonomy" id="2759707"/>
    <lineage>
        <taxon>Bacteria</taxon>
        <taxon>Pseudomonadati</taxon>
        <taxon>Pseudomonadota</taxon>
        <taxon>Alphaproteobacteria</taxon>
        <taxon>Sphingomonadales</taxon>
        <taxon>Sphingosinicellaceae</taxon>
        <taxon>Sandaracinobacteroides</taxon>
    </lineage>
</organism>
<dbReference type="RefSeq" id="WP_182297473.1">
    <property type="nucleotide sequence ID" value="NZ_CP059851.1"/>
</dbReference>
<protein>
    <submittedName>
        <fullName evidence="1">Uncharacterized protein</fullName>
    </submittedName>
</protein>
<dbReference type="KEGG" id="sand:H3309_03935"/>
<evidence type="ECO:0000313" key="2">
    <source>
        <dbReference type="Proteomes" id="UP000515292"/>
    </source>
</evidence>
<evidence type="ECO:0000313" key="1">
    <source>
        <dbReference type="EMBL" id="QMW23650.1"/>
    </source>
</evidence>
<keyword evidence="2" id="KW-1185">Reference proteome</keyword>
<reference evidence="1 2" key="1">
    <citation type="submission" date="2020-07" db="EMBL/GenBank/DDBJ databases">
        <title>Complete genome sequence for Sandaracinobacter sp. M6.</title>
        <authorList>
            <person name="Tang Y."/>
            <person name="Liu Q."/>
            <person name="Guo Z."/>
            <person name="Lei P."/>
            <person name="Huang B."/>
        </authorList>
    </citation>
    <scope>NUCLEOTIDE SEQUENCE [LARGE SCALE GENOMIC DNA]</scope>
    <source>
        <strain evidence="1 2">M6</strain>
    </source>
</reference>